<accession>A0A643G604</accession>
<reference evidence="1 2" key="1">
    <citation type="submission" date="2020-10" db="EMBL/GenBank/DDBJ databases">
        <title>Complete genome sequence of Cupriavidus basilensis CCUG 49340T.</title>
        <authorList>
            <person name="Salva-Serra F."/>
            <person name="Donoso R.A."/>
            <person name="Cho K.H."/>
            <person name="Yoo J.A."/>
            <person name="Lee K."/>
            <person name="Yoon S.-H."/>
            <person name="Perez-Pantoja D."/>
            <person name="Moore E.R.B."/>
        </authorList>
    </citation>
    <scope>NUCLEOTIDE SEQUENCE [LARGE SCALE GENOMIC DNA]</scope>
    <source>
        <strain evidence="2">CCUG 49340</strain>
    </source>
</reference>
<protein>
    <submittedName>
        <fullName evidence="1">DUF3455 domain-containing protein</fullName>
    </submittedName>
</protein>
<name>A0A643G604_9BURK</name>
<dbReference type="InterPro" id="IPR021851">
    <property type="entry name" value="DUF3455"/>
</dbReference>
<evidence type="ECO:0000313" key="1">
    <source>
        <dbReference type="EMBL" id="QOT75476.1"/>
    </source>
</evidence>
<proteinExistence type="predicted"/>
<dbReference type="PANTHER" id="PTHR35567:SF1">
    <property type="entry name" value="CONSERVED FUNGAL PROTEIN (AFU_ORTHOLOGUE AFUA_1G14230)"/>
    <property type="match status" value="1"/>
</dbReference>
<organism evidence="1 2">
    <name type="scientific">Cupriavidus basilensis</name>
    <dbReference type="NCBI Taxonomy" id="68895"/>
    <lineage>
        <taxon>Bacteria</taxon>
        <taxon>Pseudomonadati</taxon>
        <taxon>Pseudomonadota</taxon>
        <taxon>Betaproteobacteria</taxon>
        <taxon>Burkholderiales</taxon>
        <taxon>Burkholderiaceae</taxon>
        <taxon>Cupriavidus</taxon>
    </lineage>
</organism>
<dbReference type="GeneID" id="98402203"/>
<dbReference type="AlphaFoldDB" id="A0A643G604"/>
<dbReference type="PROSITE" id="PS51257">
    <property type="entry name" value="PROKAR_LIPOPROTEIN"/>
    <property type="match status" value="1"/>
</dbReference>
<dbReference type="RefSeq" id="WP_150984196.1">
    <property type="nucleotide sequence ID" value="NZ_CP062803.1"/>
</dbReference>
<dbReference type="EMBL" id="CP062803">
    <property type="protein sequence ID" value="QOT75476.1"/>
    <property type="molecule type" value="Genomic_DNA"/>
</dbReference>
<sequence>MPQDFRTRRKAHRIALAGACLLVSCAVAQEAAPPELRPADAHRTIATLHASGVQIYVCKRDQGSALAWAFKSPEADLRDDSGNLIARHYAGPTWEAPDGSKITGKVLRQAANARAPDSIALLLLQATSSGAAGMLAGVHYVQRLNTQGGIAPAQACTEEGQESRVPYRADYVFLE</sequence>
<gene>
    <name evidence="1" type="ORF">F7R26_014935</name>
</gene>
<dbReference type="Proteomes" id="UP000397656">
    <property type="component" value="Chromosome 1"/>
</dbReference>
<dbReference type="Pfam" id="PF11937">
    <property type="entry name" value="DUF3455"/>
    <property type="match status" value="1"/>
</dbReference>
<evidence type="ECO:0000313" key="2">
    <source>
        <dbReference type="Proteomes" id="UP000397656"/>
    </source>
</evidence>
<dbReference type="PANTHER" id="PTHR35567">
    <property type="entry name" value="MALATE DEHYDROGENASE (AFU_ORTHOLOGUE AFUA_2G13800)"/>
    <property type="match status" value="1"/>
</dbReference>